<dbReference type="EMBL" id="JARJCW010000033">
    <property type="protein sequence ID" value="KAJ7208569.1"/>
    <property type="molecule type" value="Genomic_DNA"/>
</dbReference>
<accession>A0AAD6YEA2</accession>
<dbReference type="AlphaFoldDB" id="A0AAD6YEA2"/>
<keyword evidence="2" id="KW-0472">Membrane</keyword>
<protein>
    <submittedName>
        <fullName evidence="3">Uncharacterized protein</fullName>
    </submittedName>
</protein>
<evidence type="ECO:0000256" key="2">
    <source>
        <dbReference type="SAM" id="Phobius"/>
    </source>
</evidence>
<keyword evidence="2" id="KW-1133">Transmembrane helix</keyword>
<evidence type="ECO:0000313" key="4">
    <source>
        <dbReference type="Proteomes" id="UP001219525"/>
    </source>
</evidence>
<keyword evidence="2" id="KW-0812">Transmembrane</keyword>
<comment type="caution">
    <text evidence="3">The sequence shown here is derived from an EMBL/GenBank/DDBJ whole genome shotgun (WGS) entry which is preliminary data.</text>
</comment>
<feature type="compositionally biased region" description="Basic and acidic residues" evidence="1">
    <location>
        <begin position="149"/>
        <end position="158"/>
    </location>
</feature>
<gene>
    <name evidence="3" type="ORF">GGX14DRAFT_365295</name>
</gene>
<feature type="transmembrane region" description="Helical" evidence="2">
    <location>
        <begin position="226"/>
        <end position="248"/>
    </location>
</feature>
<reference evidence="3" key="1">
    <citation type="submission" date="2023-03" db="EMBL/GenBank/DDBJ databases">
        <title>Massive genome expansion in bonnet fungi (Mycena s.s.) driven by repeated elements and novel gene families across ecological guilds.</title>
        <authorList>
            <consortium name="Lawrence Berkeley National Laboratory"/>
            <person name="Harder C.B."/>
            <person name="Miyauchi S."/>
            <person name="Viragh M."/>
            <person name="Kuo A."/>
            <person name="Thoen E."/>
            <person name="Andreopoulos B."/>
            <person name="Lu D."/>
            <person name="Skrede I."/>
            <person name="Drula E."/>
            <person name="Henrissat B."/>
            <person name="Morin E."/>
            <person name="Kohler A."/>
            <person name="Barry K."/>
            <person name="LaButti K."/>
            <person name="Morin E."/>
            <person name="Salamov A."/>
            <person name="Lipzen A."/>
            <person name="Mereny Z."/>
            <person name="Hegedus B."/>
            <person name="Baldrian P."/>
            <person name="Stursova M."/>
            <person name="Weitz H."/>
            <person name="Taylor A."/>
            <person name="Grigoriev I.V."/>
            <person name="Nagy L.G."/>
            <person name="Martin F."/>
            <person name="Kauserud H."/>
        </authorList>
    </citation>
    <scope>NUCLEOTIDE SEQUENCE</scope>
    <source>
        <strain evidence="3">9144</strain>
    </source>
</reference>
<feature type="transmembrane region" description="Helical" evidence="2">
    <location>
        <begin position="185"/>
        <end position="206"/>
    </location>
</feature>
<evidence type="ECO:0000256" key="1">
    <source>
        <dbReference type="SAM" id="MobiDB-lite"/>
    </source>
</evidence>
<evidence type="ECO:0000313" key="3">
    <source>
        <dbReference type="EMBL" id="KAJ7208569.1"/>
    </source>
</evidence>
<feature type="region of interest" description="Disordered" evidence="1">
    <location>
        <begin position="138"/>
        <end position="158"/>
    </location>
</feature>
<feature type="transmembrane region" description="Helical" evidence="2">
    <location>
        <begin position="109"/>
        <end position="127"/>
    </location>
</feature>
<feature type="transmembrane region" description="Helical" evidence="2">
    <location>
        <begin position="27"/>
        <end position="46"/>
    </location>
</feature>
<dbReference type="Proteomes" id="UP001219525">
    <property type="component" value="Unassembled WGS sequence"/>
</dbReference>
<organism evidence="3 4">
    <name type="scientific">Mycena pura</name>
    <dbReference type="NCBI Taxonomy" id="153505"/>
    <lineage>
        <taxon>Eukaryota</taxon>
        <taxon>Fungi</taxon>
        <taxon>Dikarya</taxon>
        <taxon>Basidiomycota</taxon>
        <taxon>Agaricomycotina</taxon>
        <taxon>Agaricomycetes</taxon>
        <taxon>Agaricomycetidae</taxon>
        <taxon>Agaricales</taxon>
        <taxon>Marasmiineae</taxon>
        <taxon>Mycenaceae</taxon>
        <taxon>Mycena</taxon>
    </lineage>
</organism>
<feature type="transmembrane region" description="Helical" evidence="2">
    <location>
        <begin position="58"/>
        <end position="78"/>
    </location>
</feature>
<name>A0AAD6YEA2_9AGAR</name>
<keyword evidence="4" id="KW-1185">Reference proteome</keyword>
<sequence length="280" mass="30967">MATNTAMAVTSLILGLKPHPEISFQDAVIIVYLLSMSWITVVFSLASCSRLYGGTTTLQLVSILQSYVIMAFTCVVVAQAPSFGQSPDCNQDAVAVIFGPFSALKSGRIAGGTIVGLVVIGYTIMTIRDYRALKNKTKGKVQESSDPTPDSKSEASARPKFKEFPISSGPLDPIRAGLQKRRRRLIDGQLLFVLLCIAMFWIFFVLNTELVIRRNQPTQADSGLSWQFGQILPVFLTFLPLINMISAFKKFGIKPTKQVNVHRTEVEMRVTIVWDNSQKN</sequence>
<proteinExistence type="predicted"/>